<evidence type="ECO:0000256" key="1">
    <source>
        <dbReference type="ARBA" id="ARBA00022801"/>
    </source>
</evidence>
<dbReference type="InterPro" id="IPR029058">
    <property type="entry name" value="AB_hydrolase_fold"/>
</dbReference>
<keyword evidence="4" id="KW-1185">Reference proteome</keyword>
<evidence type="ECO:0000259" key="2">
    <source>
        <dbReference type="Pfam" id="PF07859"/>
    </source>
</evidence>
<dbReference type="GO" id="GO:0016787">
    <property type="term" value="F:hydrolase activity"/>
    <property type="evidence" value="ECO:0007669"/>
    <property type="project" value="UniProtKB-KW"/>
</dbReference>
<dbReference type="InterPro" id="IPR050300">
    <property type="entry name" value="GDXG_lipolytic_enzyme"/>
</dbReference>
<gene>
    <name evidence="3" type="ORF">OOZ53_23135</name>
</gene>
<dbReference type="Proteomes" id="UP001148313">
    <property type="component" value="Unassembled WGS sequence"/>
</dbReference>
<comment type="caution">
    <text evidence="3">The sequence shown here is derived from an EMBL/GenBank/DDBJ whole genome shotgun (WGS) entry which is preliminary data.</text>
</comment>
<protein>
    <submittedName>
        <fullName evidence="3">Alpha/beta hydrolase</fullName>
    </submittedName>
</protein>
<dbReference type="PANTHER" id="PTHR48081:SF8">
    <property type="entry name" value="ALPHA_BETA HYDROLASE FOLD-3 DOMAIN-CONTAINING PROTEIN-RELATED"/>
    <property type="match status" value="1"/>
</dbReference>
<dbReference type="InterPro" id="IPR013094">
    <property type="entry name" value="AB_hydrolase_3"/>
</dbReference>
<feature type="domain" description="Alpha/beta hydrolase fold-3" evidence="2">
    <location>
        <begin position="76"/>
        <end position="276"/>
    </location>
</feature>
<sequence length="304" mass="34245">MTSIKCKVQLLMLRLTMRKHFSSPEALHRQIAIARRRRNIDPPRHVRENYKIVETQWHGFPVYEMAPLGTQPDTDILYLHGGAFVFELGPMHWSFLASLARRKNARIHIPVYPLAPEHGWRDVHDFLGPLYAKIAERVSDGTLLLMGDSSGGGLATALALDFAENDVRPPDQLLLLSPWFDASLSNRQIAEIAEDDPWLAVEAMREAARLYCGEDDLKDHHVSPIYGDLSALPPTRIFIGTHDILYPDCVSFAEIANACGASVELNVEPEMFHVWMMFDMPEARRTLDEIASGLPARTEPALTD</sequence>
<evidence type="ECO:0000313" key="3">
    <source>
        <dbReference type="EMBL" id="MDA4848271.1"/>
    </source>
</evidence>
<dbReference type="Pfam" id="PF07859">
    <property type="entry name" value="Abhydrolase_3"/>
    <property type="match status" value="1"/>
</dbReference>
<evidence type="ECO:0000313" key="4">
    <source>
        <dbReference type="Proteomes" id="UP001148313"/>
    </source>
</evidence>
<dbReference type="PANTHER" id="PTHR48081">
    <property type="entry name" value="AB HYDROLASE SUPERFAMILY PROTEIN C4A8.06C"/>
    <property type="match status" value="1"/>
</dbReference>
<keyword evidence="1 3" id="KW-0378">Hydrolase</keyword>
<accession>A0ABT4VU76</accession>
<name>A0ABT4VU76_9HYPH</name>
<reference evidence="3" key="1">
    <citation type="submission" date="2022-11" db="EMBL/GenBank/DDBJ databases">
        <title>Hoeflea poritis sp. nov., isolated from scleractinian coral Porites lutea.</title>
        <authorList>
            <person name="Zhang G."/>
            <person name="Wei Q."/>
            <person name="Cai L."/>
        </authorList>
    </citation>
    <scope>NUCLEOTIDE SEQUENCE</scope>
    <source>
        <strain evidence="3">E7-10</strain>
    </source>
</reference>
<dbReference type="Gene3D" id="3.40.50.1820">
    <property type="entry name" value="alpha/beta hydrolase"/>
    <property type="match status" value="1"/>
</dbReference>
<dbReference type="SUPFAM" id="SSF53474">
    <property type="entry name" value="alpha/beta-Hydrolases"/>
    <property type="match status" value="1"/>
</dbReference>
<organism evidence="3 4">
    <name type="scientific">Hoeflea poritis</name>
    <dbReference type="NCBI Taxonomy" id="2993659"/>
    <lineage>
        <taxon>Bacteria</taxon>
        <taxon>Pseudomonadati</taxon>
        <taxon>Pseudomonadota</taxon>
        <taxon>Alphaproteobacteria</taxon>
        <taxon>Hyphomicrobiales</taxon>
        <taxon>Rhizobiaceae</taxon>
        <taxon>Hoeflea</taxon>
    </lineage>
</organism>
<proteinExistence type="predicted"/>
<dbReference type="EMBL" id="JAPJZH010000020">
    <property type="protein sequence ID" value="MDA4848271.1"/>
    <property type="molecule type" value="Genomic_DNA"/>
</dbReference>